<organism evidence="2">
    <name type="scientific">Bacillus phage SDFMU_Pbc</name>
    <dbReference type="NCBI Taxonomy" id="3076135"/>
    <lineage>
        <taxon>Viruses</taxon>
        <taxon>Duplodnaviria</taxon>
        <taxon>Heunggongvirae</taxon>
        <taxon>Uroviricota</taxon>
        <taxon>Caudoviricetes</taxon>
        <taxon>Herelleviridae</taxon>
        <taxon>Bastillevirinae</taxon>
        <taxon>Agatevirus</taxon>
        <taxon>Agatevirus agate</taxon>
    </lineage>
</organism>
<sequence length="140" mass="15418">MSVSMAENIKKRLAQKKDGTSESQVRELMNTATTKMLEQFMQRITTGEIPIDNVADFQRVFLLYKEINGINDAMEGAGGQGTLPEISMKQDKVIQDVASEGTVTIDDEGNLDVSDLSIEEAAELVRQMDIAQNAENEGSF</sequence>
<protein>
    <recommendedName>
        <fullName evidence="3">Terminase small subunit</fullName>
    </recommendedName>
</protein>
<evidence type="ECO:0000256" key="1">
    <source>
        <dbReference type="SAM" id="MobiDB-lite"/>
    </source>
</evidence>
<feature type="region of interest" description="Disordered" evidence="1">
    <location>
        <begin position="1"/>
        <end position="24"/>
    </location>
</feature>
<evidence type="ECO:0008006" key="3">
    <source>
        <dbReference type="Google" id="ProtNLM"/>
    </source>
</evidence>
<dbReference type="EMBL" id="OQ884030">
    <property type="protein sequence ID" value="WNO29789.1"/>
    <property type="molecule type" value="Genomic_DNA"/>
</dbReference>
<reference evidence="2" key="1">
    <citation type="submission" date="2023-04" db="EMBL/GenBank/DDBJ databases">
        <authorList>
            <person name="Zhang X."/>
        </authorList>
    </citation>
    <scope>NUCLEOTIDE SEQUENCE</scope>
</reference>
<evidence type="ECO:0000313" key="2">
    <source>
        <dbReference type="EMBL" id="WNO29789.1"/>
    </source>
</evidence>
<proteinExistence type="predicted"/>
<accession>A0AA96QY87</accession>
<name>A0AA96QY87_9CAUD</name>